<accession>A0A9P6CPI7</accession>
<dbReference type="OrthoDB" id="1600564at2759"/>
<dbReference type="Gene3D" id="3.40.50.1110">
    <property type="entry name" value="SGNH hydrolase"/>
    <property type="match status" value="1"/>
</dbReference>
<dbReference type="GO" id="GO:0016788">
    <property type="term" value="F:hydrolase activity, acting on ester bonds"/>
    <property type="evidence" value="ECO:0007669"/>
    <property type="project" value="InterPro"/>
</dbReference>
<reference evidence="2" key="1">
    <citation type="submission" date="2020-11" db="EMBL/GenBank/DDBJ databases">
        <authorList>
            <consortium name="DOE Joint Genome Institute"/>
            <person name="Ahrendt S."/>
            <person name="Riley R."/>
            <person name="Andreopoulos W."/>
            <person name="Labutti K."/>
            <person name="Pangilinan J."/>
            <person name="Ruiz-Duenas F.J."/>
            <person name="Barrasa J.M."/>
            <person name="Sanchez-Garcia M."/>
            <person name="Camarero S."/>
            <person name="Miyauchi S."/>
            <person name="Serrano A."/>
            <person name="Linde D."/>
            <person name="Babiker R."/>
            <person name="Drula E."/>
            <person name="Ayuso-Fernandez I."/>
            <person name="Pacheco R."/>
            <person name="Padilla G."/>
            <person name="Ferreira P."/>
            <person name="Barriuso J."/>
            <person name="Kellner H."/>
            <person name="Castanera R."/>
            <person name="Alfaro M."/>
            <person name="Ramirez L."/>
            <person name="Pisabarro A.G."/>
            <person name="Kuo A."/>
            <person name="Tritt A."/>
            <person name="Lipzen A."/>
            <person name="He G."/>
            <person name="Yan M."/>
            <person name="Ng V."/>
            <person name="Cullen D."/>
            <person name="Martin F."/>
            <person name="Rosso M.-N."/>
            <person name="Henrissat B."/>
            <person name="Hibbett D."/>
            <person name="Martinez A.T."/>
            <person name="Grigoriev I.V."/>
        </authorList>
    </citation>
    <scope>NUCLEOTIDE SEQUENCE</scope>
    <source>
        <strain evidence="2">CBS 247.69</strain>
    </source>
</reference>
<dbReference type="AlphaFoldDB" id="A0A9P6CPI7"/>
<evidence type="ECO:0000313" key="3">
    <source>
        <dbReference type="Proteomes" id="UP000807353"/>
    </source>
</evidence>
<evidence type="ECO:0000256" key="1">
    <source>
        <dbReference type="SAM" id="SignalP"/>
    </source>
</evidence>
<name>A0A9P6CPI7_9AGAR</name>
<protein>
    <recommendedName>
        <fullName evidence="4">Carbohydrate esterase family 16 protein</fullName>
    </recommendedName>
</protein>
<keyword evidence="3" id="KW-1185">Reference proteome</keyword>
<evidence type="ECO:0000313" key="2">
    <source>
        <dbReference type="EMBL" id="KAF9468024.1"/>
    </source>
</evidence>
<dbReference type="InterPro" id="IPR036514">
    <property type="entry name" value="SGNH_hydro_sf"/>
</dbReference>
<keyword evidence="1" id="KW-0732">Signal</keyword>
<organism evidence="2 3">
    <name type="scientific">Collybia nuda</name>
    <dbReference type="NCBI Taxonomy" id="64659"/>
    <lineage>
        <taxon>Eukaryota</taxon>
        <taxon>Fungi</taxon>
        <taxon>Dikarya</taxon>
        <taxon>Basidiomycota</taxon>
        <taxon>Agaricomycotina</taxon>
        <taxon>Agaricomycetes</taxon>
        <taxon>Agaricomycetidae</taxon>
        <taxon>Agaricales</taxon>
        <taxon>Tricholomatineae</taxon>
        <taxon>Clitocybaceae</taxon>
        <taxon>Collybia</taxon>
    </lineage>
</organism>
<dbReference type="Pfam" id="PF00657">
    <property type="entry name" value="Lipase_GDSL"/>
    <property type="match status" value="1"/>
</dbReference>
<feature type="chain" id="PRO_5040381445" description="Carbohydrate esterase family 16 protein" evidence="1">
    <location>
        <begin position="17"/>
        <end position="308"/>
    </location>
</feature>
<dbReference type="EMBL" id="MU150234">
    <property type="protein sequence ID" value="KAF9468024.1"/>
    <property type="molecule type" value="Genomic_DNA"/>
</dbReference>
<dbReference type="InterPro" id="IPR001087">
    <property type="entry name" value="GDSL"/>
</dbReference>
<evidence type="ECO:0008006" key="4">
    <source>
        <dbReference type="Google" id="ProtNLM"/>
    </source>
</evidence>
<comment type="caution">
    <text evidence="2">The sequence shown here is derived from an EMBL/GenBank/DDBJ whole genome shotgun (WGS) entry which is preliminary data.</text>
</comment>
<feature type="signal peptide" evidence="1">
    <location>
        <begin position="1"/>
        <end position="16"/>
    </location>
</feature>
<dbReference type="SUPFAM" id="SSF52266">
    <property type="entry name" value="SGNH hydrolase"/>
    <property type="match status" value="1"/>
</dbReference>
<sequence>MLSVFYLLSSLAVTLAQRNSGITLAVGPKCGTLSGAPLDVNAGLLPLAQYRTLVAFGDSYTDGGIRTGAPLLPAILTPPSPKAGGRTTNGPVWAEGLTMDTGATIMDYAVGGAVTDAKLWPSKSTASDFKTQVSLFTSQNNNLNPNTTLYAVFFGINDVAASGKDGIANLPIAAQTILDQIKLLTQAPTNARSFLVVDISGQGKPNTAADAFRQKYFTGLGALHSSISEFRLAFVNFLPLWTGVLGTTPGFKAFGYTSSGSCTINSSTTDGACSDPAHTFFWIPGHPSKETHRIMADYVERVLVECSV</sequence>
<dbReference type="Proteomes" id="UP000807353">
    <property type="component" value="Unassembled WGS sequence"/>
</dbReference>
<gene>
    <name evidence="2" type="ORF">BDZ94DRAFT_1246970</name>
</gene>
<proteinExistence type="predicted"/>